<keyword evidence="3" id="KW-1015">Disulfide bond</keyword>
<dbReference type="OrthoDB" id="418495at2759"/>
<reference evidence="6" key="1">
    <citation type="submission" date="2022-07" db="EMBL/GenBank/DDBJ databases">
        <title>Phylogenomic reconstructions and comparative analyses of Kickxellomycotina fungi.</title>
        <authorList>
            <person name="Reynolds N.K."/>
            <person name="Stajich J.E."/>
            <person name="Barry K."/>
            <person name="Grigoriev I.V."/>
            <person name="Crous P."/>
            <person name="Smith M.E."/>
        </authorList>
    </citation>
    <scope>NUCLEOTIDE SEQUENCE</scope>
    <source>
        <strain evidence="6">NBRC 32514</strain>
    </source>
</reference>
<dbReference type="Proteomes" id="UP001149813">
    <property type="component" value="Unassembled WGS sequence"/>
</dbReference>
<dbReference type="GO" id="GO:0034599">
    <property type="term" value="P:cellular response to oxidative stress"/>
    <property type="evidence" value="ECO:0007669"/>
    <property type="project" value="TreeGrafter"/>
</dbReference>
<evidence type="ECO:0000259" key="5">
    <source>
        <dbReference type="Pfam" id="PF00462"/>
    </source>
</evidence>
<evidence type="ECO:0000256" key="1">
    <source>
        <dbReference type="ARBA" id="ARBA00022448"/>
    </source>
</evidence>
<dbReference type="GO" id="GO:0004602">
    <property type="term" value="F:glutathione peroxidase activity"/>
    <property type="evidence" value="ECO:0007669"/>
    <property type="project" value="UniProtKB-ARBA"/>
</dbReference>
<dbReference type="AlphaFoldDB" id="A0A9W7Y1L3"/>
<keyword evidence="2" id="KW-0249">Electron transport</keyword>
<name>A0A9W7Y1L3_9FUNG</name>
<evidence type="ECO:0000256" key="4">
    <source>
        <dbReference type="ARBA" id="ARBA00023284"/>
    </source>
</evidence>
<dbReference type="InterPro" id="IPR002109">
    <property type="entry name" value="Glutaredoxin"/>
</dbReference>
<dbReference type="PRINTS" id="PR00160">
    <property type="entry name" value="GLUTAREDOXIN"/>
</dbReference>
<dbReference type="InterPro" id="IPR036249">
    <property type="entry name" value="Thioredoxin-like_sf"/>
</dbReference>
<dbReference type="PROSITE" id="PS00195">
    <property type="entry name" value="GLUTAREDOXIN_1"/>
    <property type="match status" value="1"/>
</dbReference>
<gene>
    <name evidence="6" type="primary">TTR1</name>
    <name evidence="6" type="ORF">LPJ53_000614</name>
</gene>
<feature type="domain" description="Glutaredoxin" evidence="5">
    <location>
        <begin position="19"/>
        <end position="81"/>
    </location>
</feature>
<evidence type="ECO:0000256" key="3">
    <source>
        <dbReference type="ARBA" id="ARBA00023157"/>
    </source>
</evidence>
<dbReference type="FunFam" id="3.40.30.10:FF:000026">
    <property type="entry name" value="Glutaredoxin 2"/>
    <property type="match status" value="1"/>
</dbReference>
<dbReference type="CDD" id="cd03419">
    <property type="entry name" value="GRX_GRXh_1_2_like"/>
    <property type="match status" value="1"/>
</dbReference>
<keyword evidence="4" id="KW-0676">Redox-active center</keyword>
<dbReference type="Gene3D" id="3.40.30.10">
    <property type="entry name" value="Glutaredoxin"/>
    <property type="match status" value="1"/>
</dbReference>
<proteinExistence type="predicted"/>
<evidence type="ECO:0000256" key="2">
    <source>
        <dbReference type="ARBA" id="ARBA00022982"/>
    </source>
</evidence>
<dbReference type="Pfam" id="PF00462">
    <property type="entry name" value="Glutaredoxin"/>
    <property type="match status" value="1"/>
</dbReference>
<organism evidence="6 7">
    <name type="scientific">Coemansia erecta</name>
    <dbReference type="NCBI Taxonomy" id="147472"/>
    <lineage>
        <taxon>Eukaryota</taxon>
        <taxon>Fungi</taxon>
        <taxon>Fungi incertae sedis</taxon>
        <taxon>Zoopagomycota</taxon>
        <taxon>Kickxellomycotina</taxon>
        <taxon>Kickxellomycetes</taxon>
        <taxon>Kickxellales</taxon>
        <taxon>Kickxellaceae</taxon>
        <taxon>Coemansia</taxon>
    </lineage>
</organism>
<accession>A0A9W7Y1L3</accession>
<dbReference type="GO" id="GO:0015038">
    <property type="term" value="F:glutathione disulfide oxidoreductase activity"/>
    <property type="evidence" value="ECO:0007669"/>
    <property type="project" value="TreeGrafter"/>
</dbReference>
<comment type="caution">
    <text evidence="6">The sequence shown here is derived from an EMBL/GenBank/DDBJ whole genome shotgun (WGS) entry which is preliminary data.</text>
</comment>
<keyword evidence="7" id="KW-1185">Reference proteome</keyword>
<dbReference type="InterPro" id="IPR011899">
    <property type="entry name" value="Glutaredoxin_euk/vir"/>
</dbReference>
<dbReference type="PANTHER" id="PTHR45694:SF18">
    <property type="entry name" value="GLUTAREDOXIN-1-RELATED"/>
    <property type="match status" value="1"/>
</dbReference>
<dbReference type="PROSITE" id="PS51354">
    <property type="entry name" value="GLUTAREDOXIN_2"/>
    <property type="match status" value="1"/>
</dbReference>
<dbReference type="SUPFAM" id="SSF52833">
    <property type="entry name" value="Thioredoxin-like"/>
    <property type="match status" value="1"/>
</dbReference>
<protein>
    <submittedName>
        <fullName evidence="6">Glutaredoxin</fullName>
    </submittedName>
</protein>
<dbReference type="InterPro" id="IPR014025">
    <property type="entry name" value="Glutaredoxin_subgr"/>
</dbReference>
<dbReference type="PANTHER" id="PTHR45694">
    <property type="entry name" value="GLUTAREDOXIN 2"/>
    <property type="match status" value="1"/>
</dbReference>
<dbReference type="InterPro" id="IPR011767">
    <property type="entry name" value="GLR_AS"/>
</dbReference>
<evidence type="ECO:0000313" key="6">
    <source>
        <dbReference type="EMBL" id="KAJ1725191.1"/>
    </source>
</evidence>
<dbReference type="GO" id="GO:0005737">
    <property type="term" value="C:cytoplasm"/>
    <property type="evidence" value="ECO:0007669"/>
    <property type="project" value="TreeGrafter"/>
</dbReference>
<dbReference type="NCBIfam" id="TIGR02180">
    <property type="entry name" value="GRX_euk"/>
    <property type="match status" value="1"/>
</dbReference>
<sequence>MAAATTTKLVRTLVKDNAVMVFSKSYCPFCQRAKAALADSKINFKAIELDLEKNGSAIQDALLKITGQRTVPNIFANGYHIGGCDDTLAALKNGEFLKKLKATKKGPFVLENTDEAGSSSSIETGVQDKAQL</sequence>
<keyword evidence="1" id="KW-0813">Transport</keyword>
<dbReference type="EMBL" id="JANBOJ010000010">
    <property type="protein sequence ID" value="KAJ1725191.1"/>
    <property type="molecule type" value="Genomic_DNA"/>
</dbReference>
<evidence type="ECO:0000313" key="7">
    <source>
        <dbReference type="Proteomes" id="UP001149813"/>
    </source>
</evidence>